<protein>
    <submittedName>
        <fullName evidence="2">Uncharacterized protein</fullName>
    </submittedName>
</protein>
<keyword evidence="1" id="KW-1133">Transmembrane helix</keyword>
<proteinExistence type="predicted"/>
<keyword evidence="3" id="KW-1185">Reference proteome</keyword>
<sequence>MSLSVLLENIMLVILVISVIFSFVLKYELARNAFICLLFYAGLAVQYYLKEHGLGAWWFVSFGSLFLVGMIGVLFLKWKSISKADCCIIFIFFLGILRNLIMHFDRYLLKDNSFLEIYRVSSLVFDALVIFMIFWPLVTRSASNIKKMERYGVFRIFSFMWGSISRIPSLFHRSKTVK</sequence>
<keyword evidence="1" id="KW-0812">Transmembrane</keyword>
<feature type="transmembrane region" description="Helical" evidence="1">
    <location>
        <begin position="88"/>
        <end position="105"/>
    </location>
</feature>
<keyword evidence="1" id="KW-0472">Membrane</keyword>
<name>A0A545U039_9GAMM</name>
<dbReference type="RefSeq" id="WP_142934484.1">
    <property type="nucleotide sequence ID" value="NZ_ML660171.1"/>
</dbReference>
<accession>A0A545U039</accession>
<feature type="transmembrane region" description="Helical" evidence="1">
    <location>
        <begin position="55"/>
        <end position="76"/>
    </location>
</feature>
<feature type="transmembrane region" description="Helical" evidence="1">
    <location>
        <begin position="6"/>
        <end position="25"/>
    </location>
</feature>
<dbReference type="AlphaFoldDB" id="A0A545U039"/>
<comment type="caution">
    <text evidence="2">The sequence shown here is derived from an EMBL/GenBank/DDBJ whole genome shotgun (WGS) entry which is preliminary data.</text>
</comment>
<feature type="transmembrane region" description="Helical" evidence="1">
    <location>
        <begin position="32"/>
        <end position="49"/>
    </location>
</feature>
<dbReference type="Proteomes" id="UP000315439">
    <property type="component" value="Unassembled WGS sequence"/>
</dbReference>
<dbReference type="EMBL" id="VIKS01000015">
    <property type="protein sequence ID" value="TQV82827.1"/>
    <property type="molecule type" value="Genomic_DNA"/>
</dbReference>
<organism evidence="2 3">
    <name type="scientific">Aliikangiella coralliicola</name>
    <dbReference type="NCBI Taxonomy" id="2592383"/>
    <lineage>
        <taxon>Bacteria</taxon>
        <taxon>Pseudomonadati</taxon>
        <taxon>Pseudomonadota</taxon>
        <taxon>Gammaproteobacteria</taxon>
        <taxon>Oceanospirillales</taxon>
        <taxon>Pleioneaceae</taxon>
        <taxon>Aliikangiella</taxon>
    </lineage>
</organism>
<gene>
    <name evidence="2" type="ORF">FLL46_23960</name>
</gene>
<evidence type="ECO:0000256" key="1">
    <source>
        <dbReference type="SAM" id="Phobius"/>
    </source>
</evidence>
<reference evidence="2 3" key="1">
    <citation type="submission" date="2019-07" db="EMBL/GenBank/DDBJ databases">
        <title>Draft genome for Aliikangiella sp. M105.</title>
        <authorList>
            <person name="Wang G."/>
        </authorList>
    </citation>
    <scope>NUCLEOTIDE SEQUENCE [LARGE SCALE GENOMIC DNA]</scope>
    <source>
        <strain evidence="2 3">M105</strain>
    </source>
</reference>
<evidence type="ECO:0000313" key="3">
    <source>
        <dbReference type="Proteomes" id="UP000315439"/>
    </source>
</evidence>
<evidence type="ECO:0000313" key="2">
    <source>
        <dbReference type="EMBL" id="TQV82827.1"/>
    </source>
</evidence>
<feature type="transmembrane region" description="Helical" evidence="1">
    <location>
        <begin position="117"/>
        <end position="138"/>
    </location>
</feature>